<dbReference type="EMBL" id="JAVHNR010000005">
    <property type="protein sequence ID" value="KAK6342396.1"/>
    <property type="molecule type" value="Genomic_DNA"/>
</dbReference>
<dbReference type="AlphaFoldDB" id="A0AAN8MPG6"/>
<organism evidence="1 2">
    <name type="scientific">Orbilia javanica</name>
    <dbReference type="NCBI Taxonomy" id="47235"/>
    <lineage>
        <taxon>Eukaryota</taxon>
        <taxon>Fungi</taxon>
        <taxon>Dikarya</taxon>
        <taxon>Ascomycota</taxon>
        <taxon>Pezizomycotina</taxon>
        <taxon>Orbiliomycetes</taxon>
        <taxon>Orbiliales</taxon>
        <taxon>Orbiliaceae</taxon>
        <taxon>Orbilia</taxon>
    </lineage>
</organism>
<keyword evidence="2" id="KW-1185">Reference proteome</keyword>
<name>A0AAN8MPG6_9PEZI</name>
<evidence type="ECO:0000313" key="2">
    <source>
        <dbReference type="Proteomes" id="UP001313282"/>
    </source>
</evidence>
<accession>A0AAN8MPG6</accession>
<dbReference type="Proteomes" id="UP001313282">
    <property type="component" value="Unassembled WGS sequence"/>
</dbReference>
<protein>
    <submittedName>
        <fullName evidence="1">Uncharacterized protein</fullName>
    </submittedName>
</protein>
<comment type="caution">
    <text evidence="1">The sequence shown here is derived from an EMBL/GenBank/DDBJ whole genome shotgun (WGS) entry which is preliminary data.</text>
</comment>
<evidence type="ECO:0000313" key="1">
    <source>
        <dbReference type="EMBL" id="KAK6342396.1"/>
    </source>
</evidence>
<proteinExistence type="predicted"/>
<reference evidence="1 2" key="1">
    <citation type="submission" date="2019-10" db="EMBL/GenBank/DDBJ databases">
        <authorList>
            <person name="Palmer J.M."/>
        </authorList>
    </citation>
    <scope>NUCLEOTIDE SEQUENCE [LARGE SCALE GENOMIC DNA]</scope>
    <source>
        <strain evidence="1 2">TWF718</strain>
    </source>
</reference>
<sequence length="59" mass="6955">MVNLHDDRDNRWQHLKAFTNLLRYLQKYVNGVVGVETMSVFYPVYPHYLQQAVPAALFS</sequence>
<gene>
    <name evidence="1" type="ORF">TWF718_007797</name>
</gene>